<dbReference type="AlphaFoldDB" id="A0A8T0HNQ5"/>
<proteinExistence type="predicted"/>
<gene>
    <name evidence="1" type="ORF">KC19_VG097800</name>
</gene>
<evidence type="ECO:0000313" key="2">
    <source>
        <dbReference type="Proteomes" id="UP000822688"/>
    </source>
</evidence>
<dbReference type="EMBL" id="CM026426">
    <property type="protein sequence ID" value="KAG0572466.1"/>
    <property type="molecule type" value="Genomic_DNA"/>
</dbReference>
<comment type="caution">
    <text evidence="1">The sequence shown here is derived from an EMBL/GenBank/DDBJ whole genome shotgun (WGS) entry which is preliminary data.</text>
</comment>
<organism evidence="1 2">
    <name type="scientific">Ceratodon purpureus</name>
    <name type="common">Fire moss</name>
    <name type="synonym">Dicranum purpureum</name>
    <dbReference type="NCBI Taxonomy" id="3225"/>
    <lineage>
        <taxon>Eukaryota</taxon>
        <taxon>Viridiplantae</taxon>
        <taxon>Streptophyta</taxon>
        <taxon>Embryophyta</taxon>
        <taxon>Bryophyta</taxon>
        <taxon>Bryophytina</taxon>
        <taxon>Bryopsida</taxon>
        <taxon>Dicranidae</taxon>
        <taxon>Pseudoditrichales</taxon>
        <taxon>Ditrichaceae</taxon>
        <taxon>Ceratodon</taxon>
    </lineage>
</organism>
<keyword evidence="2" id="KW-1185">Reference proteome</keyword>
<accession>A0A8T0HNQ5</accession>
<sequence length="155" mass="17001">MNPKAFNPCSSNHHIEPGLQSSSLAAELGGSFGFVANIPLEVTIFRNGLPCTREFTFARKNLLFPMRNREEYPHAKYEGLHGYLVSGVAGSISVSLSGSRCATKLKQLSSITPRAPSKTWITYGIAKTSVAFAQYVGVMRRSELMNPGVYDRRSV</sequence>
<reference evidence="1" key="1">
    <citation type="submission" date="2020-06" db="EMBL/GenBank/DDBJ databases">
        <title>WGS assembly of Ceratodon purpureus strain R40.</title>
        <authorList>
            <person name="Carey S.B."/>
            <person name="Jenkins J."/>
            <person name="Shu S."/>
            <person name="Lovell J.T."/>
            <person name="Sreedasyam A."/>
            <person name="Maumus F."/>
            <person name="Tiley G.P."/>
            <person name="Fernandez-Pozo N."/>
            <person name="Barry K."/>
            <person name="Chen C."/>
            <person name="Wang M."/>
            <person name="Lipzen A."/>
            <person name="Daum C."/>
            <person name="Saski C.A."/>
            <person name="Payton A.C."/>
            <person name="Mcbreen J.C."/>
            <person name="Conrad R.E."/>
            <person name="Kollar L.M."/>
            <person name="Olsson S."/>
            <person name="Huttunen S."/>
            <person name="Landis J.B."/>
            <person name="Wickett N.J."/>
            <person name="Johnson M.G."/>
            <person name="Rensing S.A."/>
            <person name="Grimwood J."/>
            <person name="Schmutz J."/>
            <person name="Mcdaniel S.F."/>
        </authorList>
    </citation>
    <scope>NUCLEOTIDE SEQUENCE</scope>
    <source>
        <strain evidence="1">R40</strain>
    </source>
</reference>
<name>A0A8T0HNQ5_CERPU</name>
<evidence type="ECO:0000313" key="1">
    <source>
        <dbReference type="EMBL" id="KAG0572466.1"/>
    </source>
</evidence>
<dbReference type="Proteomes" id="UP000822688">
    <property type="component" value="Chromosome V"/>
</dbReference>
<protein>
    <submittedName>
        <fullName evidence="1">Uncharacterized protein</fullName>
    </submittedName>
</protein>